<dbReference type="CDD" id="cd00742">
    <property type="entry name" value="FABP"/>
    <property type="match status" value="1"/>
</dbReference>
<dbReference type="Gene3D" id="2.40.128.20">
    <property type="match status" value="1"/>
</dbReference>
<dbReference type="SUPFAM" id="SSF50814">
    <property type="entry name" value="Lipocalins"/>
    <property type="match status" value="1"/>
</dbReference>
<sequence>MVEQLFAKWKLEKNENFDEYMQANKVNIALRKVGNTITNHEEISRDGDEWTLNITSTFKNSKLVFKLGEPFEMQTLDGRTMKTTFTVEGNKLIGLEEPINEGDTPNKYEREVTDDGKMVLTCTAIEQNIVAKRYFTKESS</sequence>
<dbReference type="PANTHER" id="PTHR11955">
    <property type="entry name" value="FATTY ACID BINDING PROTEIN"/>
    <property type="match status" value="1"/>
</dbReference>
<dbReference type="PRINTS" id="PR00178">
    <property type="entry name" value="FATTYACIDBP"/>
</dbReference>
<reference evidence="5" key="1">
    <citation type="submission" date="2025-08" db="UniProtKB">
        <authorList>
            <consortium name="RefSeq"/>
        </authorList>
    </citation>
    <scope>IDENTIFICATION</scope>
</reference>
<evidence type="ECO:0000313" key="4">
    <source>
        <dbReference type="Proteomes" id="UP000694888"/>
    </source>
</evidence>
<evidence type="ECO:0000259" key="3">
    <source>
        <dbReference type="Pfam" id="PF00061"/>
    </source>
</evidence>
<gene>
    <name evidence="5" type="primary">LOC101851558</name>
</gene>
<evidence type="ECO:0000256" key="1">
    <source>
        <dbReference type="ARBA" id="ARBA00008390"/>
    </source>
</evidence>
<dbReference type="InterPro" id="IPR000463">
    <property type="entry name" value="Fatty_acid-bd"/>
</dbReference>
<keyword evidence="4" id="KW-1185">Reference proteome</keyword>
<dbReference type="RefSeq" id="XP_005091720.1">
    <property type="nucleotide sequence ID" value="XM_005091663.2"/>
</dbReference>
<dbReference type="InterPro" id="IPR031259">
    <property type="entry name" value="ILBP"/>
</dbReference>
<dbReference type="GeneID" id="101851558"/>
<evidence type="ECO:0000313" key="5">
    <source>
        <dbReference type="RefSeq" id="XP_005091720.1"/>
    </source>
</evidence>
<dbReference type="InterPro" id="IPR012674">
    <property type="entry name" value="Calycin"/>
</dbReference>
<comment type="similarity">
    <text evidence="1">Belongs to the calycin superfamily. Fatty-acid binding protein (FABP) family.</text>
</comment>
<dbReference type="Pfam" id="PF00061">
    <property type="entry name" value="Lipocalin"/>
    <property type="match status" value="1"/>
</dbReference>
<dbReference type="InterPro" id="IPR000566">
    <property type="entry name" value="Lipocln_cytosolic_FA-bd_dom"/>
</dbReference>
<protein>
    <submittedName>
        <fullName evidence="5">Fatty acid-binding protein, liver</fullName>
    </submittedName>
</protein>
<accession>A0ABM0JE96</accession>
<proteinExistence type="inferred from homology"/>
<dbReference type="Proteomes" id="UP000694888">
    <property type="component" value="Unplaced"/>
</dbReference>
<keyword evidence="2" id="KW-0446">Lipid-binding</keyword>
<organism evidence="4 5">
    <name type="scientific">Aplysia californica</name>
    <name type="common">California sea hare</name>
    <dbReference type="NCBI Taxonomy" id="6500"/>
    <lineage>
        <taxon>Eukaryota</taxon>
        <taxon>Metazoa</taxon>
        <taxon>Spiralia</taxon>
        <taxon>Lophotrochozoa</taxon>
        <taxon>Mollusca</taxon>
        <taxon>Gastropoda</taxon>
        <taxon>Heterobranchia</taxon>
        <taxon>Euthyneura</taxon>
        <taxon>Tectipleura</taxon>
        <taxon>Aplysiida</taxon>
        <taxon>Aplysioidea</taxon>
        <taxon>Aplysiidae</taxon>
        <taxon>Aplysia</taxon>
    </lineage>
</organism>
<name>A0ABM0JE96_APLCA</name>
<feature type="domain" description="Lipocalin/cytosolic fatty-acid binding" evidence="3">
    <location>
        <begin position="8"/>
        <end position="130"/>
    </location>
</feature>
<evidence type="ECO:0000256" key="2">
    <source>
        <dbReference type="ARBA" id="ARBA00023121"/>
    </source>
</evidence>